<gene>
    <name evidence="1" type="ORF">M2283_009368</name>
</gene>
<proteinExistence type="predicted"/>
<evidence type="ECO:0000313" key="2">
    <source>
        <dbReference type="Proteomes" id="UP001160499"/>
    </source>
</evidence>
<protein>
    <submittedName>
        <fullName evidence="1">Uncharacterized protein</fullName>
    </submittedName>
</protein>
<dbReference type="EMBL" id="JARXVH010000028">
    <property type="protein sequence ID" value="MDH6222021.1"/>
    <property type="molecule type" value="Genomic_DNA"/>
</dbReference>
<name>A0ABT6M0C6_9ACTN</name>
<reference evidence="1 2" key="1">
    <citation type="submission" date="2023-04" db="EMBL/GenBank/DDBJ databases">
        <title>Forest soil microbial communities from Buena Vista Peninsula, Colon Province, Panama.</title>
        <authorList>
            <person name="Bouskill N."/>
        </authorList>
    </citation>
    <scope>NUCLEOTIDE SEQUENCE [LARGE SCALE GENOMIC DNA]</scope>
    <source>
        <strain evidence="1 2">GGS1</strain>
    </source>
</reference>
<dbReference type="Proteomes" id="UP001160499">
    <property type="component" value="Unassembled WGS sequence"/>
</dbReference>
<accession>A0ABT6M0C6</accession>
<sequence length="133" mass="14175">MGRDAVCGQSLLYGISGQRITEPTADRLTGGKQPTTLLGSDPAALPPAVFQLLAQQAEHAVTASAIARSSSRPGPSWLFPGQLADQPVTAHCLTAKLRRYDLPVVALRNPPSSALQWTRRAGRGWNAYLASRT</sequence>
<organism evidence="1 2">
    <name type="scientific">Streptomyces pseudovenezuelae</name>
    <dbReference type="NCBI Taxonomy" id="67350"/>
    <lineage>
        <taxon>Bacteria</taxon>
        <taxon>Bacillati</taxon>
        <taxon>Actinomycetota</taxon>
        <taxon>Actinomycetes</taxon>
        <taxon>Kitasatosporales</taxon>
        <taxon>Streptomycetaceae</taxon>
        <taxon>Streptomyces</taxon>
        <taxon>Streptomyces aurantiacus group</taxon>
    </lineage>
</organism>
<keyword evidence="2" id="KW-1185">Reference proteome</keyword>
<dbReference type="RefSeq" id="WP_280882720.1">
    <property type="nucleotide sequence ID" value="NZ_JARXVH010000028.1"/>
</dbReference>
<comment type="caution">
    <text evidence="1">The sequence shown here is derived from an EMBL/GenBank/DDBJ whole genome shotgun (WGS) entry which is preliminary data.</text>
</comment>
<evidence type="ECO:0000313" key="1">
    <source>
        <dbReference type="EMBL" id="MDH6222021.1"/>
    </source>
</evidence>